<keyword evidence="3" id="KW-1185">Reference proteome</keyword>
<feature type="compositionally biased region" description="Low complexity" evidence="1">
    <location>
        <begin position="267"/>
        <end position="279"/>
    </location>
</feature>
<feature type="compositionally biased region" description="Polar residues" evidence="1">
    <location>
        <begin position="138"/>
        <end position="153"/>
    </location>
</feature>
<feature type="region of interest" description="Disordered" evidence="1">
    <location>
        <begin position="379"/>
        <end position="400"/>
    </location>
</feature>
<feature type="compositionally biased region" description="Basic and acidic residues" evidence="1">
    <location>
        <begin position="79"/>
        <end position="89"/>
    </location>
</feature>
<evidence type="ECO:0000256" key="1">
    <source>
        <dbReference type="SAM" id="MobiDB-lite"/>
    </source>
</evidence>
<feature type="compositionally biased region" description="Polar residues" evidence="1">
    <location>
        <begin position="515"/>
        <end position="530"/>
    </location>
</feature>
<proteinExistence type="predicted"/>
<feature type="region of interest" description="Disordered" evidence="1">
    <location>
        <begin position="412"/>
        <end position="594"/>
    </location>
</feature>
<organism evidence="2 3">
    <name type="scientific">Asterophora parasitica</name>
    <dbReference type="NCBI Taxonomy" id="117018"/>
    <lineage>
        <taxon>Eukaryota</taxon>
        <taxon>Fungi</taxon>
        <taxon>Dikarya</taxon>
        <taxon>Basidiomycota</taxon>
        <taxon>Agaricomycotina</taxon>
        <taxon>Agaricomycetes</taxon>
        <taxon>Agaricomycetidae</taxon>
        <taxon>Agaricales</taxon>
        <taxon>Tricholomatineae</taxon>
        <taxon>Lyophyllaceae</taxon>
        <taxon>Asterophora</taxon>
    </lineage>
</organism>
<evidence type="ECO:0000313" key="3">
    <source>
        <dbReference type="Proteomes" id="UP000775547"/>
    </source>
</evidence>
<name>A0A9P7G7X7_9AGAR</name>
<gene>
    <name evidence="2" type="ORF">DXG03_009626</name>
</gene>
<feature type="compositionally biased region" description="Polar residues" evidence="1">
    <location>
        <begin position="52"/>
        <end position="64"/>
    </location>
</feature>
<feature type="compositionally biased region" description="Basic residues" evidence="1">
    <location>
        <begin position="1"/>
        <end position="17"/>
    </location>
</feature>
<evidence type="ECO:0000313" key="2">
    <source>
        <dbReference type="EMBL" id="KAG5643803.1"/>
    </source>
</evidence>
<feature type="compositionally biased region" description="Polar residues" evidence="1">
    <location>
        <begin position="103"/>
        <end position="124"/>
    </location>
</feature>
<protein>
    <submittedName>
        <fullName evidence="2">Uncharacterized protein</fullName>
    </submittedName>
</protein>
<feature type="compositionally biased region" description="Basic and acidic residues" evidence="1">
    <location>
        <begin position="540"/>
        <end position="551"/>
    </location>
</feature>
<dbReference type="Proteomes" id="UP000775547">
    <property type="component" value="Unassembled WGS sequence"/>
</dbReference>
<feature type="compositionally biased region" description="Low complexity" evidence="1">
    <location>
        <begin position="176"/>
        <end position="196"/>
    </location>
</feature>
<dbReference type="AlphaFoldDB" id="A0A9P7G7X7"/>
<feature type="region of interest" description="Disordered" evidence="1">
    <location>
        <begin position="615"/>
        <end position="641"/>
    </location>
</feature>
<feature type="compositionally biased region" description="Acidic residues" evidence="1">
    <location>
        <begin position="434"/>
        <end position="452"/>
    </location>
</feature>
<comment type="caution">
    <text evidence="2">The sequence shown here is derived from an EMBL/GenBank/DDBJ whole genome shotgun (WGS) entry which is preliminary data.</text>
</comment>
<dbReference type="OrthoDB" id="3055857at2759"/>
<feature type="region of interest" description="Disordered" evidence="1">
    <location>
        <begin position="659"/>
        <end position="709"/>
    </location>
</feature>
<feature type="compositionally biased region" description="Polar residues" evidence="1">
    <location>
        <begin position="255"/>
        <end position="266"/>
    </location>
</feature>
<dbReference type="EMBL" id="JABCKV010000095">
    <property type="protein sequence ID" value="KAG5643803.1"/>
    <property type="molecule type" value="Genomic_DNA"/>
</dbReference>
<feature type="compositionally biased region" description="Acidic residues" evidence="1">
    <location>
        <begin position="697"/>
        <end position="709"/>
    </location>
</feature>
<feature type="compositionally biased region" description="Basic and acidic residues" evidence="1">
    <location>
        <begin position="469"/>
        <end position="480"/>
    </location>
</feature>
<accession>A0A9P7G7X7</accession>
<reference evidence="2" key="2">
    <citation type="submission" date="2021-10" db="EMBL/GenBank/DDBJ databases">
        <title>Phylogenomics reveals ancestral predisposition of the termite-cultivated fungus Termitomyces towards a domesticated lifestyle.</title>
        <authorList>
            <person name="Auxier B."/>
            <person name="Grum-Grzhimaylo A."/>
            <person name="Cardenas M.E."/>
            <person name="Lodge J.D."/>
            <person name="Laessoe T."/>
            <person name="Pedersen O."/>
            <person name="Smith M.E."/>
            <person name="Kuyper T.W."/>
            <person name="Franco-Molano E.A."/>
            <person name="Baroni T.J."/>
            <person name="Aanen D.K."/>
        </authorList>
    </citation>
    <scope>NUCLEOTIDE SEQUENCE</scope>
    <source>
        <strain evidence="2">AP01</strain>
        <tissue evidence="2">Mycelium</tissue>
    </source>
</reference>
<sequence>MARKQMTYAHKRNRNKPLSRQTYSSPLCPIPNPDAQLTHPEMSRRMLKRSRQSGSMGSADSTGQLDMDTGNAIKKSKLQHHDAAAHGEGGDGMATHELLRTPHPTSLTEEQVFKLQSSRGQTLSPDHEFSPVPLAPSQRLSKPSTPAQISSKSGNHHSRTKLMQRTSSRNLKENATPPISMPSSRSTTRPSASTTSGRKDSRTSFQHTTRSKPKKTQLDEAPLASPFASHPSSPCSPPGEHSISKARTTKRTLSDTHYNPNLPSHRTQIQSQTQSTSNSPANPLSQAEHLLGRRPSAPSATAERPDVASWFVSHSATRPHVLRDGILSPNIFDLSGRAPSRGTPVDFNRPPSQLAYHFNYDEAFAGDALAISTPFGTKAQSMHSLESPDSTDDEDDDTRRGSRLVTLSLGPWMSDSLISPPTLSREAHNQPPGDDVDMDLLDQDIPGGDDDSLALGQCPVSSSPGYSGERPRTHQERQADLQELFDSLDLGFGGGSSRPPVSRTRSLGLEPDRSQGGQPLQSPAQISPSKSRIPVPSSTSKDKRVGRERRGTIRASDFAAAQASNTAVAGAPRRTRSGTVVQGPAAPRRERSGTILARPPASTLVSKAAAASVDGDVNMGDAPQERGDVLMAGPEDESDDEMQLLSGHWCDGAWAVAEPPSPKVTRRSNAKAKLVASWKKKHAPGRGLGTWGMKEHDEDDGEDDPLLLK</sequence>
<feature type="region of interest" description="Disordered" evidence="1">
    <location>
        <begin position="1"/>
        <end position="285"/>
    </location>
</feature>
<reference evidence="2" key="1">
    <citation type="submission" date="2020-07" db="EMBL/GenBank/DDBJ databases">
        <authorList>
            <person name="Nieuwenhuis M."/>
            <person name="Van De Peppel L.J.J."/>
        </authorList>
    </citation>
    <scope>NUCLEOTIDE SEQUENCE</scope>
    <source>
        <strain evidence="2">AP01</strain>
        <tissue evidence="2">Mycelium</tissue>
    </source>
</reference>